<accession>A0A1H8CYF6</accession>
<dbReference type="InterPro" id="IPR000182">
    <property type="entry name" value="GNAT_dom"/>
</dbReference>
<dbReference type="Pfam" id="PF13302">
    <property type="entry name" value="Acetyltransf_3"/>
    <property type="match status" value="1"/>
</dbReference>
<dbReference type="AlphaFoldDB" id="A0A1H8CYF6"/>
<dbReference type="Proteomes" id="UP000199585">
    <property type="component" value="Unassembled WGS sequence"/>
</dbReference>
<protein>
    <submittedName>
        <fullName evidence="2">Protein N-acetyltransferase, RimJ/RimL family</fullName>
    </submittedName>
</protein>
<gene>
    <name evidence="2" type="ORF">SAMN04488003_107137</name>
</gene>
<dbReference type="STRING" id="245187.SAMN04488003_107137"/>
<dbReference type="PANTHER" id="PTHR43792">
    <property type="entry name" value="GNAT FAMILY, PUTATIVE (AFU_ORTHOLOGUE AFUA_3G00765)-RELATED-RELATED"/>
    <property type="match status" value="1"/>
</dbReference>
<sequence length="170" mass="18634">MTTLQTSRLTLRHPDAGDWGAFRDFMMSDRAAQFTQNGDLGRAWRSFAAELGHWDIFGYGMWAVTLRGDRTALGLIGPWTPPDWPEPEIGWMIFDPATEGTGIATEAARASLTYAFNALGWTTAVSYIHPDNARSIALAERLGAVRDASATRPAAYPDSAVWRHAAPHTA</sequence>
<keyword evidence="3" id="KW-1185">Reference proteome</keyword>
<dbReference type="Gene3D" id="3.40.630.30">
    <property type="match status" value="1"/>
</dbReference>
<evidence type="ECO:0000259" key="1">
    <source>
        <dbReference type="PROSITE" id="PS51186"/>
    </source>
</evidence>
<feature type="domain" description="N-acetyltransferase" evidence="1">
    <location>
        <begin position="9"/>
        <end position="167"/>
    </location>
</feature>
<evidence type="ECO:0000313" key="2">
    <source>
        <dbReference type="EMBL" id="SEM99398.1"/>
    </source>
</evidence>
<dbReference type="GO" id="GO:0016747">
    <property type="term" value="F:acyltransferase activity, transferring groups other than amino-acyl groups"/>
    <property type="evidence" value="ECO:0007669"/>
    <property type="project" value="InterPro"/>
</dbReference>
<dbReference type="RefSeq" id="WP_089901121.1">
    <property type="nucleotide sequence ID" value="NZ_FOCI01000007.1"/>
</dbReference>
<dbReference type="OrthoDB" id="6293260at2"/>
<organism evidence="2 3">
    <name type="scientific">Loktanella fryxellensis</name>
    <dbReference type="NCBI Taxonomy" id="245187"/>
    <lineage>
        <taxon>Bacteria</taxon>
        <taxon>Pseudomonadati</taxon>
        <taxon>Pseudomonadota</taxon>
        <taxon>Alphaproteobacteria</taxon>
        <taxon>Rhodobacterales</taxon>
        <taxon>Roseobacteraceae</taxon>
        <taxon>Loktanella</taxon>
    </lineage>
</organism>
<evidence type="ECO:0000313" key="3">
    <source>
        <dbReference type="Proteomes" id="UP000199585"/>
    </source>
</evidence>
<dbReference type="InterPro" id="IPR016181">
    <property type="entry name" value="Acyl_CoA_acyltransferase"/>
</dbReference>
<dbReference type="PANTHER" id="PTHR43792:SF1">
    <property type="entry name" value="N-ACETYLTRANSFERASE DOMAIN-CONTAINING PROTEIN"/>
    <property type="match status" value="1"/>
</dbReference>
<proteinExistence type="predicted"/>
<dbReference type="PROSITE" id="PS51186">
    <property type="entry name" value="GNAT"/>
    <property type="match status" value="1"/>
</dbReference>
<dbReference type="EMBL" id="FOCI01000007">
    <property type="protein sequence ID" value="SEM99398.1"/>
    <property type="molecule type" value="Genomic_DNA"/>
</dbReference>
<dbReference type="SUPFAM" id="SSF55729">
    <property type="entry name" value="Acyl-CoA N-acyltransferases (Nat)"/>
    <property type="match status" value="1"/>
</dbReference>
<keyword evidence="2" id="KW-0808">Transferase</keyword>
<reference evidence="2 3" key="1">
    <citation type="submission" date="2016-10" db="EMBL/GenBank/DDBJ databases">
        <authorList>
            <person name="de Groot N.N."/>
        </authorList>
    </citation>
    <scope>NUCLEOTIDE SEQUENCE [LARGE SCALE GENOMIC DNA]</scope>
    <source>
        <strain evidence="2 3">DSM 16213</strain>
    </source>
</reference>
<name>A0A1H8CYF6_9RHOB</name>
<dbReference type="InterPro" id="IPR051531">
    <property type="entry name" value="N-acetyltransferase"/>
</dbReference>